<gene>
    <name evidence="2" type="ORF">VNO77_42250</name>
</gene>
<organism evidence="2 3">
    <name type="scientific">Canavalia gladiata</name>
    <name type="common">Sword bean</name>
    <name type="synonym">Dolichos gladiatus</name>
    <dbReference type="NCBI Taxonomy" id="3824"/>
    <lineage>
        <taxon>Eukaryota</taxon>
        <taxon>Viridiplantae</taxon>
        <taxon>Streptophyta</taxon>
        <taxon>Embryophyta</taxon>
        <taxon>Tracheophyta</taxon>
        <taxon>Spermatophyta</taxon>
        <taxon>Magnoliopsida</taxon>
        <taxon>eudicotyledons</taxon>
        <taxon>Gunneridae</taxon>
        <taxon>Pentapetalae</taxon>
        <taxon>rosids</taxon>
        <taxon>fabids</taxon>
        <taxon>Fabales</taxon>
        <taxon>Fabaceae</taxon>
        <taxon>Papilionoideae</taxon>
        <taxon>50 kb inversion clade</taxon>
        <taxon>NPAAA clade</taxon>
        <taxon>indigoferoid/millettioid clade</taxon>
        <taxon>Phaseoleae</taxon>
        <taxon>Canavalia</taxon>
    </lineage>
</organism>
<name>A0AAN9PS88_CANGL</name>
<dbReference type="EMBL" id="JAYMYQ010000010">
    <property type="protein sequence ID" value="KAK7308631.1"/>
    <property type="molecule type" value="Genomic_DNA"/>
</dbReference>
<sequence>MGVVSMNQGSRLELKLFDKKKSPKEKVTKEYFTNLQNKMEKLNATIPSPDDGHQVKGKTKAKSENFDSPKK</sequence>
<reference evidence="2 3" key="1">
    <citation type="submission" date="2024-01" db="EMBL/GenBank/DDBJ databases">
        <title>The genomes of 5 underutilized Papilionoideae crops provide insights into root nodulation and disease resistanc.</title>
        <authorList>
            <person name="Jiang F."/>
        </authorList>
    </citation>
    <scope>NUCLEOTIDE SEQUENCE [LARGE SCALE GENOMIC DNA]</scope>
    <source>
        <strain evidence="2">LVBAO_FW01</strain>
        <tissue evidence="2">Leaves</tissue>
    </source>
</reference>
<protein>
    <submittedName>
        <fullName evidence="2">Uncharacterized protein</fullName>
    </submittedName>
</protein>
<feature type="compositionally biased region" description="Basic and acidic residues" evidence="1">
    <location>
        <begin position="61"/>
        <end position="71"/>
    </location>
</feature>
<dbReference type="Proteomes" id="UP001367508">
    <property type="component" value="Unassembled WGS sequence"/>
</dbReference>
<proteinExistence type="predicted"/>
<dbReference type="AlphaFoldDB" id="A0AAN9PS88"/>
<accession>A0AAN9PS88</accession>
<comment type="caution">
    <text evidence="2">The sequence shown here is derived from an EMBL/GenBank/DDBJ whole genome shotgun (WGS) entry which is preliminary data.</text>
</comment>
<evidence type="ECO:0000256" key="1">
    <source>
        <dbReference type="SAM" id="MobiDB-lite"/>
    </source>
</evidence>
<feature type="region of interest" description="Disordered" evidence="1">
    <location>
        <begin position="43"/>
        <end position="71"/>
    </location>
</feature>
<evidence type="ECO:0000313" key="2">
    <source>
        <dbReference type="EMBL" id="KAK7308631.1"/>
    </source>
</evidence>
<keyword evidence="3" id="KW-1185">Reference proteome</keyword>
<evidence type="ECO:0000313" key="3">
    <source>
        <dbReference type="Proteomes" id="UP001367508"/>
    </source>
</evidence>